<dbReference type="Proteomes" id="UP000632828">
    <property type="component" value="Unassembled WGS sequence"/>
</dbReference>
<reference evidence="2" key="1">
    <citation type="submission" date="2020-09" db="EMBL/GenBank/DDBJ databases">
        <title>Pelobacter alkaliphilus sp. nov., a novel anaerobic arsenate-reducing bacterium from terrestrial mud volcano.</title>
        <authorList>
            <person name="Khomyakova M.A."/>
            <person name="Merkel A.Y."/>
            <person name="Slobodkin A.I."/>
        </authorList>
    </citation>
    <scope>NUCLEOTIDE SEQUENCE</scope>
    <source>
        <strain evidence="2">M08fum</strain>
    </source>
</reference>
<name>A0A8J6UQY5_9BACT</name>
<keyword evidence="1" id="KW-0812">Transmembrane</keyword>
<accession>A0A8J6UQY5</accession>
<keyword evidence="1" id="KW-0472">Membrane</keyword>
<dbReference type="EMBL" id="JACWUN010000004">
    <property type="protein sequence ID" value="MBD1400036.1"/>
    <property type="molecule type" value="Genomic_DNA"/>
</dbReference>
<keyword evidence="1" id="KW-1133">Transmembrane helix</keyword>
<feature type="transmembrane region" description="Helical" evidence="1">
    <location>
        <begin position="12"/>
        <end position="32"/>
    </location>
</feature>
<organism evidence="2 3">
    <name type="scientific">Pelovirga terrestris</name>
    <dbReference type="NCBI Taxonomy" id="2771352"/>
    <lineage>
        <taxon>Bacteria</taxon>
        <taxon>Pseudomonadati</taxon>
        <taxon>Thermodesulfobacteriota</taxon>
        <taxon>Desulfuromonadia</taxon>
        <taxon>Geobacterales</taxon>
        <taxon>Geobacteraceae</taxon>
        <taxon>Pelovirga</taxon>
    </lineage>
</organism>
<gene>
    <name evidence="2" type="ORF">ICT70_05055</name>
</gene>
<feature type="transmembrane region" description="Helical" evidence="1">
    <location>
        <begin position="44"/>
        <end position="68"/>
    </location>
</feature>
<evidence type="ECO:0000313" key="2">
    <source>
        <dbReference type="EMBL" id="MBD1400036.1"/>
    </source>
</evidence>
<protein>
    <submittedName>
        <fullName evidence="2">Uncharacterized protein</fullName>
    </submittedName>
</protein>
<evidence type="ECO:0000313" key="3">
    <source>
        <dbReference type="Proteomes" id="UP000632828"/>
    </source>
</evidence>
<proteinExistence type="predicted"/>
<comment type="caution">
    <text evidence="2">The sequence shown here is derived from an EMBL/GenBank/DDBJ whole genome shotgun (WGS) entry which is preliminary data.</text>
</comment>
<evidence type="ECO:0000256" key="1">
    <source>
        <dbReference type="SAM" id="Phobius"/>
    </source>
</evidence>
<sequence>MQKDLILSIFSLGVYIVGGLTTFAGVGIVILMKGKDLWGWGDAYGIGYLMICVGLVMTILGVLVMRVVRNRFKI</sequence>
<dbReference type="AlphaFoldDB" id="A0A8J6UQY5"/>
<keyword evidence="3" id="KW-1185">Reference proteome</keyword>